<accession>A0A067PIL0</accession>
<dbReference type="Gene3D" id="2.130.10.10">
    <property type="entry name" value="YVTN repeat-like/Quinoprotein amine dehydrogenase"/>
    <property type="match status" value="1"/>
</dbReference>
<dbReference type="HOGENOM" id="CLU_847476_0_0_1"/>
<dbReference type="EMBL" id="KL197728">
    <property type="protein sequence ID" value="KDQ54634.1"/>
    <property type="molecule type" value="Genomic_DNA"/>
</dbReference>
<evidence type="ECO:0000313" key="2">
    <source>
        <dbReference type="Proteomes" id="UP000027265"/>
    </source>
</evidence>
<dbReference type="Proteomes" id="UP000027265">
    <property type="component" value="Unassembled WGS sequence"/>
</dbReference>
<proteinExistence type="predicted"/>
<sequence length="328" mass="36680">MLTAHKVDDKLLGSFGCLEFSTSGNRLVSVRYTGHIRLWNAVSGACITENPLKHGSGRDYVQLLAISPSGHYLATGSLQLQDSETSDLNMDNMDNFIVLIWDTITGIVINKVWLKVVGSSPGPGMFSHDSSQLALPLGYWFCVVMWIEGVVTEHFQSSWLDLKYDEVIFSRDGKRVAASLTDSSIFGGIKTALQIWDVEQRSLLFDCHLPPNLLDGIEFYDESPILKLLEDQALTSSVESESFIILSPSWLKLPAVNPLEKYSTNPSHIDEMGWIRALSGRRLWWIPPQFRPQYGEVWSNLNTLILNTEETAVICQAMTPIVTGGRQE</sequence>
<name>A0A067PIL0_9AGAM</name>
<reference evidence="2" key="1">
    <citation type="journal article" date="2014" name="Proc. Natl. Acad. Sci. U.S.A.">
        <title>Extensive sampling of basidiomycete genomes demonstrates inadequacy of the white-rot/brown-rot paradigm for wood decay fungi.</title>
        <authorList>
            <person name="Riley R."/>
            <person name="Salamov A.A."/>
            <person name="Brown D.W."/>
            <person name="Nagy L.G."/>
            <person name="Floudas D."/>
            <person name="Held B.W."/>
            <person name="Levasseur A."/>
            <person name="Lombard V."/>
            <person name="Morin E."/>
            <person name="Otillar R."/>
            <person name="Lindquist E.A."/>
            <person name="Sun H."/>
            <person name="LaButti K.M."/>
            <person name="Schmutz J."/>
            <person name="Jabbour D."/>
            <person name="Luo H."/>
            <person name="Baker S.E."/>
            <person name="Pisabarro A.G."/>
            <person name="Walton J.D."/>
            <person name="Blanchette R.A."/>
            <person name="Henrissat B."/>
            <person name="Martin F."/>
            <person name="Cullen D."/>
            <person name="Hibbett D.S."/>
            <person name="Grigoriev I.V."/>
        </authorList>
    </citation>
    <scope>NUCLEOTIDE SEQUENCE [LARGE SCALE GENOMIC DNA]</scope>
    <source>
        <strain evidence="2">MUCL 33604</strain>
    </source>
</reference>
<dbReference type="InParanoid" id="A0A067PIL0"/>
<dbReference type="PANTHER" id="PTHR19879">
    <property type="entry name" value="TRANSCRIPTION INITIATION FACTOR TFIID"/>
    <property type="match status" value="1"/>
</dbReference>
<gene>
    <name evidence="1" type="ORF">JAAARDRAFT_196535</name>
</gene>
<keyword evidence="2" id="KW-1185">Reference proteome</keyword>
<dbReference type="InterPro" id="IPR011044">
    <property type="entry name" value="Quino_amine_DH_bsu"/>
</dbReference>
<dbReference type="PANTHER" id="PTHR19879:SF9">
    <property type="entry name" value="TRANSCRIPTION INITIATION FACTOR TFIID SUBUNIT 5"/>
    <property type="match status" value="1"/>
</dbReference>
<dbReference type="SUPFAM" id="SSF50969">
    <property type="entry name" value="YVTN repeat-like/Quinoprotein amine dehydrogenase"/>
    <property type="match status" value="1"/>
</dbReference>
<dbReference type="AlphaFoldDB" id="A0A067PIL0"/>
<organism evidence="1 2">
    <name type="scientific">Jaapia argillacea MUCL 33604</name>
    <dbReference type="NCBI Taxonomy" id="933084"/>
    <lineage>
        <taxon>Eukaryota</taxon>
        <taxon>Fungi</taxon>
        <taxon>Dikarya</taxon>
        <taxon>Basidiomycota</taxon>
        <taxon>Agaricomycotina</taxon>
        <taxon>Agaricomycetes</taxon>
        <taxon>Agaricomycetidae</taxon>
        <taxon>Jaapiales</taxon>
        <taxon>Jaapiaceae</taxon>
        <taxon>Jaapia</taxon>
    </lineage>
</organism>
<evidence type="ECO:0000313" key="1">
    <source>
        <dbReference type="EMBL" id="KDQ54634.1"/>
    </source>
</evidence>
<dbReference type="InterPro" id="IPR015943">
    <property type="entry name" value="WD40/YVTN_repeat-like_dom_sf"/>
</dbReference>
<protein>
    <submittedName>
        <fullName evidence="1">Uncharacterized protein</fullName>
    </submittedName>
</protein>